<dbReference type="GO" id="GO:0005737">
    <property type="term" value="C:cytoplasm"/>
    <property type="evidence" value="ECO:0007669"/>
    <property type="project" value="TreeGrafter"/>
</dbReference>
<accession>A0A212CFX7</accession>
<comment type="caution">
    <text evidence="5">The sequence shown here is derived from an EMBL/GenBank/DDBJ whole genome shotgun (WGS) entry which is preliminary data.</text>
</comment>
<keyword evidence="6" id="KW-1185">Reference proteome</keyword>
<feature type="compositionally biased region" description="Low complexity" evidence="3">
    <location>
        <begin position="178"/>
        <end position="195"/>
    </location>
</feature>
<dbReference type="AlphaFoldDB" id="A0A212CFX7"/>
<proteinExistence type="inferred from homology"/>
<evidence type="ECO:0000259" key="4">
    <source>
        <dbReference type="SMART" id="SM01233"/>
    </source>
</evidence>
<dbReference type="PANTHER" id="PTHR12299:SF29">
    <property type="entry name" value="SERPINE1 MRNA-BINDING PROTEIN 1"/>
    <property type="match status" value="1"/>
</dbReference>
<evidence type="ECO:0000256" key="1">
    <source>
        <dbReference type="ARBA" id="ARBA00022845"/>
    </source>
</evidence>
<gene>
    <name evidence="5" type="ORF">Celaphus_00002442</name>
</gene>
<sequence length="556" mass="60417">RSKRPKEFKGGDSRWQDSAHHRASPSACTPHSLDEVPPLRRARRVVKPCILGIVVLVPGAASGKATLAYRPRGTVRRWPLPDVCLAPEEKTAPLSRPGHLVGRAEAGALGSARPAAIRGGTRRRATIMPGHLQEGFGCVVTNRFDQLFDDESDPFEVLKAAENKKKEAGGGGVGGPGAKSAAQAAAQTNSNAAGKQLRKESQKDRKNPLPPSVGVVDKKEETQPPVALKKEGLSREAWSGSWEAVAFPPDSLAGERMDRGSVKGATLRSTCSEAGSGGSAASSCSEFPPQSAALRPIIDRPIRGRGGLGRGRGGRGRGMGRGDGFDSRGKREFDRHSGSDRSFVSSFSHYSGLKHEDKRGGSGSHNWGTVKDELTESPKYIQKQISYNCSDLEQSNVTEETPEGEEHPVADTENKENEVEEVKEEGPKEMTLDEWKAIQNKDRAKVEFNIRKPNEGADGQWKKGFVLHKSKSEEVKLMLKTQLWITISGSQQMILHLSWRSILETLAAQDVVAGEDEVAVGVVDVQTVASGLTSQVLLLLMWMTQRHSQLWLNWMP</sequence>
<dbReference type="Pfam" id="PF16174">
    <property type="entry name" value="IHABP4_N"/>
    <property type="match status" value="1"/>
</dbReference>
<dbReference type="InterPro" id="IPR006861">
    <property type="entry name" value="HABP4_PAIRBP1-bd"/>
</dbReference>
<protein>
    <recommendedName>
        <fullName evidence="4">Hyaluronan/mRNA-binding protein domain-containing protein</fullName>
    </recommendedName>
</protein>
<feature type="compositionally biased region" description="Basic and acidic residues" evidence="3">
    <location>
        <begin position="404"/>
        <end position="417"/>
    </location>
</feature>
<feature type="region of interest" description="Disordered" evidence="3">
    <location>
        <begin position="165"/>
        <end position="234"/>
    </location>
</feature>
<dbReference type="SMART" id="SM01233">
    <property type="entry name" value="HABP4_PAI-RBP1"/>
    <property type="match status" value="1"/>
</dbReference>
<feature type="region of interest" description="Disordered" evidence="3">
    <location>
        <begin position="269"/>
        <end position="370"/>
    </location>
</feature>
<dbReference type="InterPro" id="IPR032381">
    <property type="entry name" value="IHABP4_N"/>
</dbReference>
<dbReference type="PANTHER" id="PTHR12299">
    <property type="entry name" value="HYALURONIC ACID-BINDING PROTEIN 4"/>
    <property type="match status" value="1"/>
</dbReference>
<dbReference type="GO" id="GO:0005634">
    <property type="term" value="C:nucleus"/>
    <property type="evidence" value="ECO:0007669"/>
    <property type="project" value="TreeGrafter"/>
</dbReference>
<feature type="compositionally biased region" description="Basic and acidic residues" evidence="3">
    <location>
        <begin position="216"/>
        <end position="234"/>
    </location>
</feature>
<feature type="region of interest" description="Disordered" evidence="3">
    <location>
        <begin position="393"/>
        <end position="428"/>
    </location>
</feature>
<keyword evidence="1" id="KW-0810">Translation regulation</keyword>
<feature type="compositionally biased region" description="Gly residues" evidence="3">
    <location>
        <begin position="304"/>
        <end position="322"/>
    </location>
</feature>
<evidence type="ECO:0000313" key="5">
    <source>
        <dbReference type="EMBL" id="OWK04772.1"/>
    </source>
</evidence>
<feature type="non-terminal residue" evidence="5">
    <location>
        <position position="1"/>
    </location>
</feature>
<feature type="region of interest" description="Disordered" evidence="3">
    <location>
        <begin position="1"/>
        <end position="32"/>
    </location>
</feature>
<feature type="domain" description="Hyaluronan/mRNA-binding protein" evidence="4">
    <location>
        <begin position="329"/>
        <end position="456"/>
    </location>
</feature>
<dbReference type="InterPro" id="IPR039764">
    <property type="entry name" value="HABP4/SERBP1-like"/>
</dbReference>
<feature type="compositionally biased region" description="Low complexity" evidence="3">
    <location>
        <begin position="271"/>
        <end position="286"/>
    </location>
</feature>
<name>A0A212CFX7_CEREH</name>
<reference evidence="5 6" key="1">
    <citation type="journal article" date="2018" name="Mol. Genet. Genomics">
        <title>The red deer Cervus elaphus genome CerEla1.0: sequencing, annotating, genes, and chromosomes.</title>
        <authorList>
            <person name="Bana N.A."/>
            <person name="Nyiri A."/>
            <person name="Nagy J."/>
            <person name="Frank K."/>
            <person name="Nagy T."/>
            <person name="Steger V."/>
            <person name="Schiller M."/>
            <person name="Lakatos P."/>
            <person name="Sugar L."/>
            <person name="Horn P."/>
            <person name="Barta E."/>
            <person name="Orosz L."/>
        </authorList>
    </citation>
    <scope>NUCLEOTIDE SEQUENCE [LARGE SCALE GENOMIC DNA]</scope>
    <source>
        <strain evidence="5">Hungarian</strain>
    </source>
</reference>
<feature type="compositionally biased region" description="Basic and acidic residues" evidence="3">
    <location>
        <begin position="197"/>
        <end position="207"/>
    </location>
</feature>
<dbReference type="Proteomes" id="UP000242450">
    <property type="component" value="Chromosome 20"/>
</dbReference>
<dbReference type="EMBL" id="MKHE01000020">
    <property type="protein sequence ID" value="OWK04772.1"/>
    <property type="molecule type" value="Genomic_DNA"/>
</dbReference>
<organism evidence="5 6">
    <name type="scientific">Cervus elaphus hippelaphus</name>
    <name type="common">European red deer</name>
    <dbReference type="NCBI Taxonomy" id="46360"/>
    <lineage>
        <taxon>Eukaryota</taxon>
        <taxon>Metazoa</taxon>
        <taxon>Chordata</taxon>
        <taxon>Craniata</taxon>
        <taxon>Vertebrata</taxon>
        <taxon>Euteleostomi</taxon>
        <taxon>Mammalia</taxon>
        <taxon>Eutheria</taxon>
        <taxon>Laurasiatheria</taxon>
        <taxon>Artiodactyla</taxon>
        <taxon>Ruminantia</taxon>
        <taxon>Pecora</taxon>
        <taxon>Cervidae</taxon>
        <taxon>Cervinae</taxon>
        <taxon>Cervus</taxon>
    </lineage>
</organism>
<dbReference type="Pfam" id="PF04774">
    <property type="entry name" value="HABP4_PAI-RBP1"/>
    <property type="match status" value="1"/>
</dbReference>
<dbReference type="GO" id="GO:0006417">
    <property type="term" value="P:regulation of translation"/>
    <property type="evidence" value="ECO:0007669"/>
    <property type="project" value="UniProtKB-KW"/>
</dbReference>
<evidence type="ECO:0000256" key="2">
    <source>
        <dbReference type="ARBA" id="ARBA00035118"/>
    </source>
</evidence>
<evidence type="ECO:0000313" key="6">
    <source>
        <dbReference type="Proteomes" id="UP000242450"/>
    </source>
</evidence>
<evidence type="ECO:0000256" key="3">
    <source>
        <dbReference type="SAM" id="MobiDB-lite"/>
    </source>
</evidence>
<feature type="compositionally biased region" description="Basic and acidic residues" evidence="3">
    <location>
        <begin position="323"/>
        <end position="339"/>
    </location>
</feature>
<feature type="compositionally biased region" description="Low complexity" evidence="3">
    <location>
        <begin position="340"/>
        <end position="351"/>
    </location>
</feature>
<dbReference type="OrthoDB" id="6022699at2759"/>
<feature type="compositionally biased region" description="Basic and acidic residues" evidence="3">
    <location>
        <begin position="1"/>
        <end position="20"/>
    </location>
</feature>
<comment type="similarity">
    <text evidence="2">Belongs to the SERBP1-HABP4 family.</text>
</comment>
<dbReference type="GO" id="GO:0003730">
    <property type="term" value="F:mRNA 3'-UTR binding"/>
    <property type="evidence" value="ECO:0007669"/>
    <property type="project" value="TreeGrafter"/>
</dbReference>